<evidence type="ECO:0000256" key="5">
    <source>
        <dbReference type="ARBA" id="ARBA00022989"/>
    </source>
</evidence>
<reference evidence="8 9" key="1">
    <citation type="submission" date="2023-07" db="EMBL/GenBank/DDBJ databases">
        <title>Genomic Encyclopedia of Type Strains, Phase IV (KMG-IV): sequencing the most valuable type-strain genomes for metagenomic binning, comparative biology and taxonomic classification.</title>
        <authorList>
            <person name="Goeker M."/>
        </authorList>
    </citation>
    <scope>NUCLEOTIDE SEQUENCE [LARGE SCALE GENOMIC DNA]</scope>
    <source>
        <strain evidence="8 9">B6-8</strain>
    </source>
</reference>
<keyword evidence="3" id="KW-1003">Cell membrane</keyword>
<proteinExistence type="predicted"/>
<keyword evidence="4 7" id="KW-0812">Transmembrane</keyword>
<keyword evidence="6 7" id="KW-0472">Membrane</keyword>
<dbReference type="PANTHER" id="PTHR30509:SF9">
    <property type="entry name" value="MULTIDRUG RESISTANCE PROTEIN MDTO"/>
    <property type="match status" value="1"/>
</dbReference>
<feature type="transmembrane region" description="Helical" evidence="7">
    <location>
        <begin position="131"/>
        <end position="149"/>
    </location>
</feature>
<dbReference type="PANTHER" id="PTHR30509">
    <property type="entry name" value="P-HYDROXYBENZOIC ACID EFFLUX PUMP SUBUNIT-RELATED"/>
    <property type="match status" value="1"/>
</dbReference>
<evidence type="ECO:0000256" key="6">
    <source>
        <dbReference type="ARBA" id="ARBA00023136"/>
    </source>
</evidence>
<feature type="transmembrane region" description="Helical" evidence="7">
    <location>
        <begin position="108"/>
        <end position="126"/>
    </location>
</feature>
<feature type="transmembrane region" description="Helical" evidence="7">
    <location>
        <begin position="452"/>
        <end position="470"/>
    </location>
</feature>
<dbReference type="Pfam" id="PF04632">
    <property type="entry name" value="FUSC"/>
    <property type="match status" value="1"/>
</dbReference>
<keyword evidence="2" id="KW-0813">Transport</keyword>
<feature type="transmembrane region" description="Helical" evidence="7">
    <location>
        <begin position="501"/>
        <end position="527"/>
    </location>
</feature>
<evidence type="ECO:0000256" key="1">
    <source>
        <dbReference type="ARBA" id="ARBA00004651"/>
    </source>
</evidence>
<evidence type="ECO:0000256" key="3">
    <source>
        <dbReference type="ARBA" id="ARBA00022475"/>
    </source>
</evidence>
<keyword evidence="5 7" id="KW-1133">Transmembrane helix</keyword>
<feature type="transmembrane region" description="Helical" evidence="7">
    <location>
        <begin position="372"/>
        <end position="394"/>
    </location>
</feature>
<dbReference type="Proteomes" id="UP001241603">
    <property type="component" value="Unassembled WGS sequence"/>
</dbReference>
<feature type="transmembrane region" description="Helical" evidence="7">
    <location>
        <begin position="33"/>
        <end position="53"/>
    </location>
</feature>
<gene>
    <name evidence="8" type="ORF">QO014_002583</name>
</gene>
<keyword evidence="9" id="KW-1185">Reference proteome</keyword>
<sequence length="670" mass="70410">MSVTSRLGLPMGSQAHRPLKVILYLRGSLGQRLFFAFRLAISVCLALAITYYLELQNSFWAATTAAIVCQANFGASLQKGRYRILGTLTGALVMVALLGLFAQERDMLILSMALFCGLCGFAAVALQGFAAYAAALAGITATIIFADTLTDPTNAFFLSLIRVSEIGIGIGAATLVMLVTDLDQAGRQLAGLLERSAGEVASGFVASMASATETDDMRAARREATHALAPLNAAIEATIAGSPHRHARRGNLNAVRDALLAALVGWRNVGHHPGRPGADGAATRAHLAELVRSLAAATIGRDPATLKAASVRTLRDLDAMPGAGSLDGLLKSATRDVVCYLATTADALLVLRGCAAEVRPIRRRRLVIDDPLLTFLAGFRAFAAVLAISIFAIVTGWSSGSFAIVFTAVVTLVFVARDDAAPAFARDNAIGTTLMAVAGGLIYFGLLPAFTTFPALLCLLFLLFAMLGFLQAGTWHPIVFLAMTISALPMLGLGNPTTYDAAAYFNLCLAIIVGNLAGVLFFVVLPVPSPQLRMRRLITHSLHELRACMRRETPDRIEIWTQRLERRLETAPAGATLADVSALLSLLAVGQAVISLKSAQLDAVERHFLRQGLDALADARLDAARTHLGAMAGAAAASAMGDRIGAAIAVIIDAIDGHPHLLTSGGAATA</sequence>
<comment type="subcellular location">
    <subcellularLocation>
        <location evidence="1">Cell membrane</location>
        <topology evidence="1">Multi-pass membrane protein</topology>
    </subcellularLocation>
</comment>
<accession>A0ABU0H9Q3</accession>
<evidence type="ECO:0000256" key="4">
    <source>
        <dbReference type="ARBA" id="ARBA00022692"/>
    </source>
</evidence>
<name>A0ABU0H9Q3_9HYPH</name>
<evidence type="ECO:0000313" key="8">
    <source>
        <dbReference type="EMBL" id="MDQ0438191.1"/>
    </source>
</evidence>
<feature type="transmembrane region" description="Helical" evidence="7">
    <location>
        <begin position="477"/>
        <end position="495"/>
    </location>
</feature>
<feature type="transmembrane region" description="Helical" evidence="7">
    <location>
        <begin position="400"/>
        <end position="416"/>
    </location>
</feature>
<dbReference type="InterPro" id="IPR006726">
    <property type="entry name" value="PHBA_efflux_AaeB/fusaric-R"/>
</dbReference>
<comment type="caution">
    <text evidence="8">The sequence shown here is derived from an EMBL/GenBank/DDBJ whole genome shotgun (WGS) entry which is preliminary data.</text>
</comment>
<evidence type="ECO:0000256" key="2">
    <source>
        <dbReference type="ARBA" id="ARBA00022448"/>
    </source>
</evidence>
<dbReference type="RefSeq" id="WP_266349093.1">
    <property type="nucleotide sequence ID" value="NZ_JAPKNG010000003.1"/>
</dbReference>
<organism evidence="8 9">
    <name type="scientific">Kaistia dalseonensis</name>
    <dbReference type="NCBI Taxonomy" id="410840"/>
    <lineage>
        <taxon>Bacteria</taxon>
        <taxon>Pseudomonadati</taxon>
        <taxon>Pseudomonadota</taxon>
        <taxon>Alphaproteobacteria</taxon>
        <taxon>Hyphomicrobiales</taxon>
        <taxon>Kaistiaceae</taxon>
        <taxon>Kaistia</taxon>
    </lineage>
</organism>
<evidence type="ECO:0000313" key="9">
    <source>
        <dbReference type="Proteomes" id="UP001241603"/>
    </source>
</evidence>
<protein>
    <submittedName>
        <fullName evidence="8">Membrane protein YccC</fullName>
    </submittedName>
</protein>
<feature type="transmembrane region" description="Helical" evidence="7">
    <location>
        <begin position="84"/>
        <end position="102"/>
    </location>
</feature>
<feature type="transmembrane region" description="Helical" evidence="7">
    <location>
        <begin position="155"/>
        <end position="179"/>
    </location>
</feature>
<dbReference type="EMBL" id="JAUSVO010000003">
    <property type="protein sequence ID" value="MDQ0438191.1"/>
    <property type="molecule type" value="Genomic_DNA"/>
</dbReference>
<evidence type="ECO:0000256" key="7">
    <source>
        <dbReference type="SAM" id="Phobius"/>
    </source>
</evidence>
<feature type="transmembrane region" description="Helical" evidence="7">
    <location>
        <begin position="59"/>
        <end position="77"/>
    </location>
</feature>